<dbReference type="Pfam" id="PF22691">
    <property type="entry name" value="Thiolase_C_1"/>
    <property type="match status" value="1"/>
</dbReference>
<dbReference type="STRING" id="53378.BRW65_01380"/>
<sequence>MSTHRLRGALSVAGIGETAGGHHPERSSVQLHAEVAVAAARDAGVALSDVDCFITANSRVQPFLYHAEMVAEYLGIAPAHCLTLNTGGSTSAAVLQYAAGMLLTGQAKHVLVAKADNLATGMGKTATIESMATIGHPQYESPSGPLIPALYALFAARYMYETGVTAEHVALAAVVDRQWAALNPAAQYRSPLSVDEVLESKMIADPLHLLDCAPISDAGSAMLVTTTERARDLRWPPIALLGIGETHDFEHVSQAADLGRTSAVASGETAFAMAGVSRSDIDVAMVYDAFSFIQPMQLEDLGFCGRGEGGEFIASGATAPGGALPTNTHGGVLSHSHAGKSSSLFQITEAVAQLRGNCGGRQVPDAQLALVHTEGGILASHCTTIFGRDQ</sequence>
<dbReference type="Proteomes" id="UP000186438">
    <property type="component" value="Unassembled WGS sequence"/>
</dbReference>
<reference evidence="2 3" key="1">
    <citation type="submission" date="2016-11" db="EMBL/GenBank/DDBJ databases">
        <title>Genome sequences of unsequenced Mycobacteria.</title>
        <authorList>
            <person name="Greninger A.L."/>
            <person name="Fang F."/>
            <person name="Jerome K.R."/>
        </authorList>
    </citation>
    <scope>NUCLEOTIDE SEQUENCE [LARGE SCALE GENOMIC DNA]</scope>
    <source>
        <strain evidence="2 3">M11</strain>
    </source>
</reference>
<feature type="domain" description="Thiolase C-terminal" evidence="1">
    <location>
        <begin position="244"/>
        <end position="388"/>
    </location>
</feature>
<dbReference type="InterPro" id="IPR016039">
    <property type="entry name" value="Thiolase-like"/>
</dbReference>
<dbReference type="EMBL" id="MPNT01000001">
    <property type="protein sequence ID" value="OJZ76115.1"/>
    <property type="molecule type" value="Genomic_DNA"/>
</dbReference>
<proteinExistence type="predicted"/>
<gene>
    <name evidence="2" type="ORF">BRW65_01380</name>
</gene>
<dbReference type="SUPFAM" id="SSF53901">
    <property type="entry name" value="Thiolase-like"/>
    <property type="match status" value="2"/>
</dbReference>
<dbReference type="InterPro" id="IPR055140">
    <property type="entry name" value="Thiolase_C_2"/>
</dbReference>
<evidence type="ECO:0000259" key="1">
    <source>
        <dbReference type="Pfam" id="PF22691"/>
    </source>
</evidence>
<protein>
    <recommendedName>
        <fullName evidence="1">Thiolase C-terminal domain-containing protein</fullName>
    </recommendedName>
</protein>
<evidence type="ECO:0000313" key="2">
    <source>
        <dbReference type="EMBL" id="OJZ76115.1"/>
    </source>
</evidence>
<comment type="caution">
    <text evidence="2">The sequence shown here is derived from an EMBL/GenBank/DDBJ whole genome shotgun (WGS) entry which is preliminary data.</text>
</comment>
<dbReference type="Gene3D" id="3.40.47.10">
    <property type="match status" value="1"/>
</dbReference>
<keyword evidence="3" id="KW-1185">Reference proteome</keyword>
<dbReference type="CDD" id="cd00829">
    <property type="entry name" value="SCP-x_thiolase"/>
    <property type="match status" value="1"/>
</dbReference>
<accession>A0A1Q4I2H7</accession>
<dbReference type="OrthoDB" id="9785768at2"/>
<dbReference type="AlphaFoldDB" id="A0A1Q4I2H7"/>
<dbReference type="PIRSF" id="PIRSF000429">
    <property type="entry name" value="Ac-CoA_Ac_transf"/>
    <property type="match status" value="1"/>
</dbReference>
<dbReference type="InterPro" id="IPR002155">
    <property type="entry name" value="Thiolase"/>
</dbReference>
<dbReference type="RefSeq" id="WP_073870359.1">
    <property type="nucleotide sequence ID" value="NZ_MPNT01000001.1"/>
</dbReference>
<name>A0A1Q4I2H7_9MYCO</name>
<dbReference type="GO" id="GO:0016747">
    <property type="term" value="F:acyltransferase activity, transferring groups other than amino-acyl groups"/>
    <property type="evidence" value="ECO:0007669"/>
    <property type="project" value="InterPro"/>
</dbReference>
<organism evidence="2 3">
    <name type="scientific">Mycobacterium paraffinicum</name>
    <dbReference type="NCBI Taxonomy" id="53378"/>
    <lineage>
        <taxon>Bacteria</taxon>
        <taxon>Bacillati</taxon>
        <taxon>Actinomycetota</taxon>
        <taxon>Actinomycetes</taxon>
        <taxon>Mycobacteriales</taxon>
        <taxon>Mycobacteriaceae</taxon>
        <taxon>Mycobacterium</taxon>
    </lineage>
</organism>
<dbReference type="PANTHER" id="PTHR42870:SF1">
    <property type="entry name" value="NON-SPECIFIC LIPID-TRANSFER PROTEIN-LIKE 2"/>
    <property type="match status" value="1"/>
</dbReference>
<dbReference type="PANTHER" id="PTHR42870">
    <property type="entry name" value="ACETYL-COA C-ACETYLTRANSFERASE"/>
    <property type="match status" value="1"/>
</dbReference>
<evidence type="ECO:0000313" key="3">
    <source>
        <dbReference type="Proteomes" id="UP000186438"/>
    </source>
</evidence>